<evidence type="ECO:0000256" key="9">
    <source>
        <dbReference type="ARBA" id="ARBA00023136"/>
    </source>
</evidence>
<name>A0A927D4L5_9RHOB</name>
<keyword evidence="7" id="KW-0653">Protein transport</keyword>
<dbReference type="SUPFAM" id="SSF54523">
    <property type="entry name" value="Pili subunits"/>
    <property type="match status" value="1"/>
</dbReference>
<comment type="subcellular location">
    <subcellularLocation>
        <location evidence="1 10">Cell inner membrane</location>
    </subcellularLocation>
</comment>
<dbReference type="PANTHER" id="PTHR38831:SF1">
    <property type="entry name" value="TYPE II SECRETION SYSTEM PROTEIN K-RELATED"/>
    <property type="match status" value="1"/>
</dbReference>
<dbReference type="Gene3D" id="1.10.40.60">
    <property type="entry name" value="EpsJ-like"/>
    <property type="match status" value="2"/>
</dbReference>
<dbReference type="InterPro" id="IPR038072">
    <property type="entry name" value="GspK_central_sf"/>
</dbReference>
<keyword evidence="15" id="KW-1185">Reference proteome</keyword>
<keyword evidence="8 11" id="KW-1133">Transmembrane helix</keyword>
<evidence type="ECO:0000259" key="13">
    <source>
        <dbReference type="Pfam" id="PF21687"/>
    </source>
</evidence>
<dbReference type="InterPro" id="IPR045584">
    <property type="entry name" value="Pilin-like"/>
</dbReference>
<dbReference type="PANTHER" id="PTHR38831">
    <property type="entry name" value="TYPE II SECRETION SYSTEM PROTEIN K"/>
    <property type="match status" value="1"/>
</dbReference>
<evidence type="ECO:0000256" key="7">
    <source>
        <dbReference type="ARBA" id="ARBA00022927"/>
    </source>
</evidence>
<evidence type="ECO:0000256" key="6">
    <source>
        <dbReference type="ARBA" id="ARBA00022692"/>
    </source>
</evidence>
<keyword evidence="4 10" id="KW-1003">Cell membrane</keyword>
<evidence type="ECO:0000256" key="1">
    <source>
        <dbReference type="ARBA" id="ARBA00004533"/>
    </source>
</evidence>
<dbReference type="InterPro" id="IPR005628">
    <property type="entry name" value="GspK"/>
</dbReference>
<evidence type="ECO:0000256" key="2">
    <source>
        <dbReference type="ARBA" id="ARBA00007246"/>
    </source>
</evidence>
<feature type="domain" description="T2SS protein K first SAM-like" evidence="13">
    <location>
        <begin position="101"/>
        <end position="193"/>
    </location>
</feature>
<keyword evidence="5 10" id="KW-0997">Cell inner membrane</keyword>
<evidence type="ECO:0000256" key="11">
    <source>
        <dbReference type="SAM" id="Phobius"/>
    </source>
</evidence>
<dbReference type="Pfam" id="PF21687">
    <property type="entry name" value="T2SSK_1st"/>
    <property type="match status" value="1"/>
</dbReference>
<dbReference type="GO" id="GO:0005886">
    <property type="term" value="C:plasma membrane"/>
    <property type="evidence" value="ECO:0007669"/>
    <property type="project" value="UniProtKB-SubCell"/>
</dbReference>
<dbReference type="EMBL" id="JACTAG010000002">
    <property type="protein sequence ID" value="MBD3664940.1"/>
    <property type="molecule type" value="Genomic_DNA"/>
</dbReference>
<evidence type="ECO:0000313" key="15">
    <source>
        <dbReference type="Proteomes" id="UP000635142"/>
    </source>
</evidence>
<dbReference type="RefSeq" id="WP_191075948.1">
    <property type="nucleotide sequence ID" value="NZ_JACTAG010000002.1"/>
</dbReference>
<keyword evidence="3 10" id="KW-0813">Transport</keyword>
<dbReference type="Gene3D" id="3.30.1300.30">
    <property type="entry name" value="GSPII I/J protein-like"/>
    <property type="match status" value="1"/>
</dbReference>
<sequence>MTGTRGFVLINALIIVAALAGAATLLLTRAETGRLRLEVGQTSTQLGYYLDAFDALAITILNADRANGAADHPREDWARADYNVPLDRGQIAGQITDLQSLFNLNWLNDQSNAHASDTFDRLLQRKGLSPQIGSAVRDFMQRGGPPNRAPYDAQTPPLDPVGGALLLMEQLRDIPTLSDNDFARLHQIATVLPGDSAINVNTVDPDILVGMVPQITAGAILQILARRDTRPFTSVDEFTSELQLASDEDIEETLDFGRFAVGSVWFRVNSTAVLGGNTANRTTVLLRLGPPSGTSVYWRTSLYP</sequence>
<dbReference type="SUPFAM" id="SSF158544">
    <property type="entry name" value="GspK insert domain-like"/>
    <property type="match status" value="1"/>
</dbReference>
<evidence type="ECO:0000313" key="14">
    <source>
        <dbReference type="EMBL" id="MBD3664940.1"/>
    </source>
</evidence>
<feature type="transmembrane region" description="Helical" evidence="11">
    <location>
        <begin position="6"/>
        <end position="27"/>
    </location>
</feature>
<keyword evidence="6 11" id="KW-0812">Transmembrane</keyword>
<comment type="caution">
    <text evidence="14">The sequence shown here is derived from an EMBL/GenBank/DDBJ whole genome shotgun (WGS) entry which is preliminary data.</text>
</comment>
<comment type="similarity">
    <text evidence="2 10">Belongs to the GSP K family.</text>
</comment>
<organism evidence="14 15">
    <name type="scientific">Sulfitobacter aestuariivivens</name>
    <dbReference type="NCBI Taxonomy" id="2766981"/>
    <lineage>
        <taxon>Bacteria</taxon>
        <taxon>Pseudomonadati</taxon>
        <taxon>Pseudomonadota</taxon>
        <taxon>Alphaproteobacteria</taxon>
        <taxon>Rhodobacterales</taxon>
        <taxon>Roseobacteraceae</taxon>
        <taxon>Sulfitobacter</taxon>
    </lineage>
</organism>
<dbReference type="InterPro" id="IPR049179">
    <property type="entry name" value="T2SSK_SAM-like_2nd"/>
</dbReference>
<dbReference type="PIRSF" id="PIRSF002786">
    <property type="entry name" value="XcpX"/>
    <property type="match status" value="1"/>
</dbReference>
<evidence type="ECO:0000256" key="10">
    <source>
        <dbReference type="PIRNR" id="PIRNR002786"/>
    </source>
</evidence>
<evidence type="ECO:0000256" key="8">
    <source>
        <dbReference type="ARBA" id="ARBA00022989"/>
    </source>
</evidence>
<dbReference type="GO" id="GO:0009306">
    <property type="term" value="P:protein secretion"/>
    <property type="evidence" value="ECO:0007669"/>
    <property type="project" value="InterPro"/>
</dbReference>
<gene>
    <name evidence="14" type="primary">gspK</name>
    <name evidence="14" type="ORF">H9Q16_13490</name>
</gene>
<keyword evidence="9 10" id="KW-0472">Membrane</keyword>
<evidence type="ECO:0000256" key="4">
    <source>
        <dbReference type="ARBA" id="ARBA00022475"/>
    </source>
</evidence>
<dbReference type="Pfam" id="PF03934">
    <property type="entry name" value="T2SSK"/>
    <property type="match status" value="1"/>
</dbReference>
<accession>A0A927D4L5</accession>
<protein>
    <recommendedName>
        <fullName evidence="10">Type II secretion system protein K</fullName>
    </recommendedName>
</protein>
<dbReference type="InterPro" id="IPR049031">
    <property type="entry name" value="T2SSK_SAM-like_1st"/>
</dbReference>
<evidence type="ECO:0000259" key="12">
    <source>
        <dbReference type="Pfam" id="PF03934"/>
    </source>
</evidence>
<dbReference type="Proteomes" id="UP000635142">
    <property type="component" value="Unassembled WGS sequence"/>
</dbReference>
<dbReference type="AlphaFoldDB" id="A0A927D4L5"/>
<proteinExistence type="inferred from homology"/>
<evidence type="ECO:0000256" key="5">
    <source>
        <dbReference type="ARBA" id="ARBA00022519"/>
    </source>
</evidence>
<evidence type="ECO:0000256" key="3">
    <source>
        <dbReference type="ARBA" id="ARBA00022448"/>
    </source>
</evidence>
<feature type="domain" description="T2SS protein K second SAM-like" evidence="12">
    <location>
        <begin position="198"/>
        <end position="247"/>
    </location>
</feature>
<reference evidence="14" key="1">
    <citation type="submission" date="2020-08" db="EMBL/GenBank/DDBJ databases">
        <title>Sulfitobacter aestuariivivens sp. nov., isolated from a tidal flat.</title>
        <authorList>
            <person name="Park S."/>
            <person name="Yoon J.-H."/>
        </authorList>
    </citation>
    <scope>NUCLEOTIDE SEQUENCE</scope>
    <source>
        <strain evidence="14">TSTF-M16</strain>
    </source>
</reference>
<dbReference type="NCBIfam" id="NF037980">
    <property type="entry name" value="T2SS_GspK"/>
    <property type="match status" value="1"/>
</dbReference>